<keyword evidence="1" id="KW-1133">Transmembrane helix</keyword>
<protein>
    <recommendedName>
        <fullName evidence="4">G-protein coupled receptors family 1 profile domain-containing protein</fullName>
    </recommendedName>
</protein>
<keyword evidence="1" id="KW-0472">Membrane</keyword>
<sequence>MYRYLVKRTIKHFNDSFLDGVVMLFVYLSIVVWLPLLLLLDFFEITPEKVKRTDFECVNIYSHRYNLLILFSILIVFCLFCFVIDKILNGLE</sequence>
<evidence type="ECO:0008006" key="4">
    <source>
        <dbReference type="Google" id="ProtNLM"/>
    </source>
</evidence>
<name>A0ABP6UPD3_9FLAO</name>
<comment type="caution">
    <text evidence="2">The sequence shown here is derived from an EMBL/GenBank/DDBJ whole genome shotgun (WGS) entry which is preliminary data.</text>
</comment>
<proteinExistence type="predicted"/>
<keyword evidence="1" id="KW-0812">Transmembrane</keyword>
<dbReference type="Proteomes" id="UP001500459">
    <property type="component" value="Unassembled WGS sequence"/>
</dbReference>
<feature type="transmembrane region" description="Helical" evidence="1">
    <location>
        <begin position="63"/>
        <end position="84"/>
    </location>
</feature>
<keyword evidence="3" id="KW-1185">Reference proteome</keyword>
<dbReference type="EMBL" id="BAABCW010000011">
    <property type="protein sequence ID" value="GAA3512373.1"/>
    <property type="molecule type" value="Genomic_DNA"/>
</dbReference>
<feature type="transmembrane region" description="Helical" evidence="1">
    <location>
        <begin position="21"/>
        <end position="43"/>
    </location>
</feature>
<organism evidence="2 3">
    <name type="scientific">Aquimarina addita</name>
    <dbReference type="NCBI Taxonomy" id="870485"/>
    <lineage>
        <taxon>Bacteria</taxon>
        <taxon>Pseudomonadati</taxon>
        <taxon>Bacteroidota</taxon>
        <taxon>Flavobacteriia</taxon>
        <taxon>Flavobacteriales</taxon>
        <taxon>Flavobacteriaceae</taxon>
        <taxon>Aquimarina</taxon>
    </lineage>
</organism>
<evidence type="ECO:0000313" key="3">
    <source>
        <dbReference type="Proteomes" id="UP001500459"/>
    </source>
</evidence>
<gene>
    <name evidence="2" type="ORF">GCM10022393_27650</name>
</gene>
<evidence type="ECO:0000313" key="2">
    <source>
        <dbReference type="EMBL" id="GAA3512373.1"/>
    </source>
</evidence>
<accession>A0ABP6UPD3</accession>
<evidence type="ECO:0000256" key="1">
    <source>
        <dbReference type="SAM" id="Phobius"/>
    </source>
</evidence>
<reference evidence="3" key="1">
    <citation type="journal article" date="2019" name="Int. J. Syst. Evol. Microbiol.">
        <title>The Global Catalogue of Microorganisms (GCM) 10K type strain sequencing project: providing services to taxonomists for standard genome sequencing and annotation.</title>
        <authorList>
            <consortium name="The Broad Institute Genomics Platform"/>
            <consortium name="The Broad Institute Genome Sequencing Center for Infectious Disease"/>
            <person name="Wu L."/>
            <person name="Ma J."/>
        </authorList>
    </citation>
    <scope>NUCLEOTIDE SEQUENCE [LARGE SCALE GENOMIC DNA]</scope>
    <source>
        <strain evidence="3">JCM 17106</strain>
    </source>
</reference>